<proteinExistence type="predicted"/>
<name>A0A1T2KSY0_9GAMM</name>
<keyword evidence="1" id="KW-1133">Transmembrane helix</keyword>
<dbReference type="EMBL" id="MPRK01000364">
    <property type="protein sequence ID" value="OOZ35901.1"/>
    <property type="molecule type" value="Genomic_DNA"/>
</dbReference>
<keyword evidence="1" id="KW-0472">Membrane</keyword>
<evidence type="ECO:0000313" key="2">
    <source>
        <dbReference type="EMBL" id="OOZ35901.1"/>
    </source>
</evidence>
<evidence type="ECO:0000313" key="3">
    <source>
        <dbReference type="Proteomes" id="UP000190198"/>
    </source>
</evidence>
<accession>A0A1T2KSY0</accession>
<keyword evidence="1" id="KW-0812">Transmembrane</keyword>
<reference evidence="2 3" key="1">
    <citation type="submission" date="2016-11" db="EMBL/GenBank/DDBJ databases">
        <title>Mixed transmission modes and dynamic genome evolution in an obligate animal-bacterial symbiosis.</title>
        <authorList>
            <person name="Russell S.L."/>
            <person name="Corbett-Detig R.B."/>
            <person name="Cavanaugh C.M."/>
        </authorList>
    </citation>
    <scope>NUCLEOTIDE SEQUENCE [LARGE SCALE GENOMIC DNA]</scope>
    <source>
        <strain evidence="2">Sp-SM6</strain>
    </source>
</reference>
<dbReference type="InterPro" id="IPR009044">
    <property type="entry name" value="ssDNA-bd_transcriptional_reg"/>
</dbReference>
<keyword evidence="3" id="KW-1185">Reference proteome</keyword>
<dbReference type="GO" id="GO:0003677">
    <property type="term" value="F:DNA binding"/>
    <property type="evidence" value="ECO:0007669"/>
    <property type="project" value="InterPro"/>
</dbReference>
<sequence length="140" mass="16160">MVVLKWTGVIVMISLLAATLGIFANLMKRDPVYKSDCINVQDHNVADVNETLCIEQTEIPDLNNSLCTYARQYALSNNYFVTVCRYHGIVRIDVRLFLNGIATIRGIFLNNKQWNSLWRLRSQINGDITEARDDKWDYTQ</sequence>
<evidence type="ECO:0000256" key="1">
    <source>
        <dbReference type="SAM" id="Phobius"/>
    </source>
</evidence>
<comment type="caution">
    <text evidence="2">The sequence shown here is derived from an EMBL/GenBank/DDBJ whole genome shotgun (WGS) entry which is preliminary data.</text>
</comment>
<feature type="transmembrane region" description="Helical" evidence="1">
    <location>
        <begin position="6"/>
        <end position="26"/>
    </location>
</feature>
<protein>
    <submittedName>
        <fullName evidence="2">Uncharacterized protein</fullName>
    </submittedName>
</protein>
<organism evidence="2 3">
    <name type="scientific">Solemya elarraichensis gill symbiont</name>
    <dbReference type="NCBI Taxonomy" id="1918949"/>
    <lineage>
        <taxon>Bacteria</taxon>
        <taxon>Pseudomonadati</taxon>
        <taxon>Pseudomonadota</taxon>
        <taxon>Gammaproteobacteria</taxon>
        <taxon>sulfur-oxidizing symbionts</taxon>
    </lineage>
</organism>
<gene>
    <name evidence="2" type="ORF">BOW52_11060</name>
</gene>
<dbReference type="AlphaFoldDB" id="A0A1T2KSY0"/>
<dbReference type="GO" id="GO:0006355">
    <property type="term" value="P:regulation of DNA-templated transcription"/>
    <property type="evidence" value="ECO:0007669"/>
    <property type="project" value="InterPro"/>
</dbReference>
<dbReference type="SUPFAM" id="SSF54447">
    <property type="entry name" value="ssDNA-binding transcriptional regulator domain"/>
    <property type="match status" value="1"/>
</dbReference>
<dbReference type="Proteomes" id="UP000190198">
    <property type="component" value="Unassembled WGS sequence"/>
</dbReference>